<feature type="domain" description="NolW-like" evidence="13">
    <location>
        <begin position="321"/>
        <end position="400"/>
    </location>
</feature>
<evidence type="ECO:0000259" key="12">
    <source>
        <dbReference type="Pfam" id="PF00263"/>
    </source>
</evidence>
<feature type="domain" description="Type II/III secretion system secretin-like" evidence="12">
    <location>
        <begin position="494"/>
        <end position="660"/>
    </location>
</feature>
<evidence type="ECO:0000256" key="9">
    <source>
        <dbReference type="ARBA" id="ARBA00023237"/>
    </source>
</evidence>
<dbReference type="Pfam" id="PF03958">
    <property type="entry name" value="Secretin_N"/>
    <property type="match status" value="3"/>
</dbReference>
<dbReference type="InterPro" id="IPR050810">
    <property type="entry name" value="Bact_Secretion_Sys_Channel"/>
</dbReference>
<name>A0A7C4MRZ8_9BACT</name>
<feature type="domain" description="GspD-like N0" evidence="14">
    <location>
        <begin position="79"/>
        <end position="148"/>
    </location>
</feature>
<evidence type="ECO:0000256" key="4">
    <source>
        <dbReference type="ARBA" id="ARBA00022452"/>
    </source>
</evidence>
<keyword evidence="5" id="KW-0812">Transmembrane</keyword>
<evidence type="ECO:0000259" key="14">
    <source>
        <dbReference type="Pfam" id="PF21305"/>
    </source>
</evidence>
<feature type="domain" description="NolW-like" evidence="13">
    <location>
        <begin position="241"/>
        <end position="315"/>
    </location>
</feature>
<dbReference type="PANTHER" id="PTHR30332:SF24">
    <property type="entry name" value="SECRETIN GSPD-RELATED"/>
    <property type="match status" value="1"/>
</dbReference>
<dbReference type="AlphaFoldDB" id="A0A7C4MRZ8"/>
<dbReference type="PANTHER" id="PTHR30332">
    <property type="entry name" value="PROBABLE GENERAL SECRETION PATHWAY PROTEIN D"/>
    <property type="match status" value="1"/>
</dbReference>
<comment type="subcellular location">
    <subcellularLocation>
        <location evidence="1 10">Cell outer membrane</location>
    </subcellularLocation>
</comment>
<dbReference type="EMBL" id="DSUH01000064">
    <property type="protein sequence ID" value="HGU31779.1"/>
    <property type="molecule type" value="Genomic_DNA"/>
</dbReference>
<evidence type="ECO:0000256" key="5">
    <source>
        <dbReference type="ARBA" id="ARBA00022692"/>
    </source>
</evidence>
<dbReference type="InterPro" id="IPR005644">
    <property type="entry name" value="NolW-like"/>
</dbReference>
<evidence type="ECO:0000256" key="8">
    <source>
        <dbReference type="ARBA" id="ARBA00023136"/>
    </source>
</evidence>
<dbReference type="Pfam" id="PF21305">
    <property type="entry name" value="type_II_gspD_N0"/>
    <property type="match status" value="1"/>
</dbReference>
<reference evidence="15" key="1">
    <citation type="journal article" date="2020" name="mSystems">
        <title>Genome- and Community-Level Interaction Insights into Carbon Utilization and Element Cycling Functions of Hydrothermarchaeota in Hydrothermal Sediment.</title>
        <authorList>
            <person name="Zhou Z."/>
            <person name="Liu Y."/>
            <person name="Xu W."/>
            <person name="Pan J."/>
            <person name="Luo Z.H."/>
            <person name="Li M."/>
        </authorList>
    </citation>
    <scope>NUCLEOTIDE SEQUENCE [LARGE SCALE GENOMIC DNA]</scope>
    <source>
        <strain evidence="15">SpSt-477</strain>
    </source>
</reference>
<dbReference type="GO" id="GO:0015628">
    <property type="term" value="P:protein secretion by the type II secretion system"/>
    <property type="evidence" value="ECO:0007669"/>
    <property type="project" value="InterPro"/>
</dbReference>
<evidence type="ECO:0000256" key="11">
    <source>
        <dbReference type="SAM" id="MobiDB-lite"/>
    </source>
</evidence>
<evidence type="ECO:0000256" key="7">
    <source>
        <dbReference type="ARBA" id="ARBA00022927"/>
    </source>
</evidence>
<organism evidence="15">
    <name type="scientific">Desulfatirhabdium butyrativorans</name>
    <dbReference type="NCBI Taxonomy" id="340467"/>
    <lineage>
        <taxon>Bacteria</taxon>
        <taxon>Pseudomonadati</taxon>
        <taxon>Thermodesulfobacteriota</taxon>
        <taxon>Desulfobacteria</taxon>
        <taxon>Desulfobacterales</taxon>
        <taxon>Desulfatirhabdiaceae</taxon>
        <taxon>Desulfatirhabdium</taxon>
    </lineage>
</organism>
<accession>A0A7C4MRZ8</accession>
<dbReference type="NCBIfam" id="TIGR02517">
    <property type="entry name" value="type_II_gspD"/>
    <property type="match status" value="1"/>
</dbReference>
<dbReference type="InterPro" id="IPR004846">
    <property type="entry name" value="T2SS/T3SS_dom"/>
</dbReference>
<evidence type="ECO:0000313" key="15">
    <source>
        <dbReference type="EMBL" id="HGU31779.1"/>
    </source>
</evidence>
<feature type="compositionally biased region" description="Polar residues" evidence="11">
    <location>
        <begin position="682"/>
        <end position="693"/>
    </location>
</feature>
<keyword evidence="7" id="KW-0653">Protein transport</keyword>
<comment type="caution">
    <text evidence="15">The sequence shown here is derived from an EMBL/GenBank/DDBJ whole genome shotgun (WGS) entry which is preliminary data.</text>
</comment>
<dbReference type="GO" id="GO:0009279">
    <property type="term" value="C:cell outer membrane"/>
    <property type="evidence" value="ECO:0007669"/>
    <property type="project" value="UniProtKB-SubCell"/>
</dbReference>
<dbReference type="Gene3D" id="3.30.1370.120">
    <property type="match status" value="3"/>
</dbReference>
<evidence type="ECO:0000256" key="6">
    <source>
        <dbReference type="ARBA" id="ARBA00022729"/>
    </source>
</evidence>
<gene>
    <name evidence="15" type="primary">gspD</name>
    <name evidence="15" type="ORF">ENS29_02865</name>
</gene>
<sequence>MNRCVLCPVSLRRNEHRYGISMNRNPSSMLVRWELLLLAPIAVFLLIAWSPPQSEGAPRKAAEPKPPAVRTPSDAAISIDFNNVDIAVFVKFISELTGRNFVMDQRVNGKITVISPEKISVAEAYRVFESVLEVYGYTTVPSGNVTKIIPMTDARTKSIETRLLEESGSATDRVVTQILPLQYADATLVSRLFSSLISKNSVMIPYPATNTLIVTDVESNIRRLAKMLKTIDIPMTGRELQIFTLQYAKAEQIVKLLDTVFQAGQRQPAAEGAIGMEAVFRAAADERTNSLIVLASEDYMKRVRELVRSLDKESARVNERMRVYYLENARAEDIAKVLQDIPSKKADGVAEADRSAKPALLSSKVRITADKATNSLIITADKDEYAVLEDIIRQLDIPRAMVYIECLIMEVNVNKDFNLGTEWVALGEATIGGRPSAFGGGFSGAGKYPDFSNIVTSTTGVATPPSGFSVGVFSELLEIGGIKFPGLQAIVKAYRKDKDVNILSTPQILTTDNEEAVITVGKNVPYQTKSGTTGTFESFNTYEYKDVGITLKITPQISKDRMVRLTINQEVTKLDLNPESTTVINAERPTTLKRTISTTVLVKDEHTVVIGGLIDDSFSETRYKTPCLGDVPLAGWLFKSISKGREKTNLFVFLTPRVVKSPPESDRIYDKKKSQMDDIQEKNATQPSFMEIP</sequence>
<dbReference type="PRINTS" id="PR00811">
    <property type="entry name" value="BCTERIALGSPD"/>
</dbReference>
<keyword evidence="8" id="KW-0472">Membrane</keyword>
<evidence type="ECO:0000256" key="10">
    <source>
        <dbReference type="RuleBase" id="RU004004"/>
    </source>
</evidence>
<comment type="similarity">
    <text evidence="2">Belongs to the bacterial secretin family. GSP D subfamily.</text>
</comment>
<evidence type="ECO:0000256" key="3">
    <source>
        <dbReference type="ARBA" id="ARBA00022448"/>
    </source>
</evidence>
<dbReference type="Pfam" id="PF00263">
    <property type="entry name" value="Secretin"/>
    <property type="match status" value="1"/>
</dbReference>
<keyword evidence="9" id="KW-0998">Cell outer membrane</keyword>
<protein>
    <submittedName>
        <fullName evidence="15">Type II secretion system protein GspD</fullName>
    </submittedName>
</protein>
<dbReference type="InterPro" id="IPR013356">
    <property type="entry name" value="T2SS_GspD"/>
</dbReference>
<dbReference type="GO" id="GO:0015627">
    <property type="term" value="C:type II protein secretion system complex"/>
    <property type="evidence" value="ECO:0007669"/>
    <property type="project" value="InterPro"/>
</dbReference>
<feature type="domain" description="NolW-like" evidence="13">
    <location>
        <begin position="176"/>
        <end position="235"/>
    </location>
</feature>
<dbReference type="InterPro" id="IPR038591">
    <property type="entry name" value="NolW-like_sf"/>
</dbReference>
<proteinExistence type="inferred from homology"/>
<dbReference type="InterPro" id="IPR049371">
    <property type="entry name" value="GspD-like_N0"/>
</dbReference>
<evidence type="ECO:0000256" key="1">
    <source>
        <dbReference type="ARBA" id="ARBA00004442"/>
    </source>
</evidence>
<feature type="compositionally biased region" description="Basic and acidic residues" evidence="11">
    <location>
        <begin position="663"/>
        <end position="681"/>
    </location>
</feature>
<keyword evidence="4" id="KW-1134">Transmembrane beta strand</keyword>
<keyword evidence="6" id="KW-0732">Signal</keyword>
<evidence type="ECO:0000256" key="2">
    <source>
        <dbReference type="ARBA" id="ARBA00006980"/>
    </source>
</evidence>
<dbReference type="InterPro" id="IPR001775">
    <property type="entry name" value="GspD/PilQ"/>
</dbReference>
<feature type="region of interest" description="Disordered" evidence="11">
    <location>
        <begin position="661"/>
        <end position="693"/>
    </location>
</feature>
<keyword evidence="3 10" id="KW-0813">Transport</keyword>
<evidence type="ECO:0000259" key="13">
    <source>
        <dbReference type="Pfam" id="PF03958"/>
    </source>
</evidence>